<keyword evidence="4" id="KW-0812">Transmembrane</keyword>
<evidence type="ECO:0000313" key="6">
    <source>
        <dbReference type="WBParaSite" id="ACAC_0000769701-mRNA-1"/>
    </source>
</evidence>
<evidence type="ECO:0000256" key="2">
    <source>
        <dbReference type="ARBA" id="ARBA00023140"/>
    </source>
</evidence>
<reference evidence="5" key="1">
    <citation type="submission" date="2012-09" db="EMBL/GenBank/DDBJ databases">
        <authorList>
            <person name="Martin A.A."/>
        </authorList>
    </citation>
    <scope>NUCLEOTIDE SEQUENCE</scope>
</reference>
<keyword evidence="4" id="KW-1133">Transmembrane helix</keyword>
<dbReference type="AlphaFoldDB" id="A0A0K0DBB6"/>
<dbReference type="InterPro" id="IPR026510">
    <property type="entry name" value="PEX11C_met"/>
</dbReference>
<dbReference type="WBParaSite" id="ACAC_0000769701-mRNA-1">
    <property type="protein sequence ID" value="ACAC_0000769701-mRNA-1"/>
    <property type="gene ID" value="ACAC_0000769701"/>
</dbReference>
<name>A0A0K0DBB6_ANGCA</name>
<reference evidence="6" key="2">
    <citation type="submission" date="2017-02" db="UniProtKB">
        <authorList>
            <consortium name="WormBaseParasite"/>
        </authorList>
    </citation>
    <scope>IDENTIFICATION</scope>
</reference>
<protein>
    <submittedName>
        <fullName evidence="6">Putative PeRoXisome assembly factor</fullName>
    </submittedName>
</protein>
<evidence type="ECO:0000256" key="1">
    <source>
        <dbReference type="ARBA" id="ARBA00023136"/>
    </source>
</evidence>
<dbReference type="InterPro" id="IPR008733">
    <property type="entry name" value="PEX11"/>
</dbReference>
<keyword evidence="5" id="KW-1185">Reference proteome</keyword>
<organism evidence="5 6">
    <name type="scientific">Angiostrongylus cantonensis</name>
    <name type="common">Rat lungworm</name>
    <dbReference type="NCBI Taxonomy" id="6313"/>
    <lineage>
        <taxon>Eukaryota</taxon>
        <taxon>Metazoa</taxon>
        <taxon>Ecdysozoa</taxon>
        <taxon>Nematoda</taxon>
        <taxon>Chromadorea</taxon>
        <taxon>Rhabditida</taxon>
        <taxon>Rhabditina</taxon>
        <taxon>Rhabditomorpha</taxon>
        <taxon>Strongyloidea</taxon>
        <taxon>Metastrongylidae</taxon>
        <taxon>Angiostrongylus</taxon>
    </lineage>
</organism>
<dbReference type="PANTHER" id="PTHR20990:SF1">
    <property type="entry name" value="PEROXISOMAL MEMBRANE PROTEIN 11C"/>
    <property type="match status" value="1"/>
</dbReference>
<dbReference type="PANTHER" id="PTHR20990">
    <property type="entry name" value="PEROXISOMAL BIOGENESIS FACTOR 11"/>
    <property type="match status" value="1"/>
</dbReference>
<dbReference type="GO" id="GO:0005778">
    <property type="term" value="C:peroxisomal membrane"/>
    <property type="evidence" value="ECO:0007669"/>
    <property type="project" value="UniProtKB-SubCell"/>
</dbReference>
<proteinExistence type="predicted"/>
<keyword evidence="1 4" id="KW-0472">Membrane</keyword>
<dbReference type="GO" id="GO:0016559">
    <property type="term" value="P:peroxisome fission"/>
    <property type="evidence" value="ECO:0007669"/>
    <property type="project" value="InterPro"/>
</dbReference>
<comment type="subcellular location">
    <subcellularLocation>
        <location evidence="3">Peroxisome membrane</location>
    </subcellularLocation>
</comment>
<accession>A0A0K0DBB6</accession>
<keyword evidence="2" id="KW-0576">Peroxisome</keyword>
<feature type="transmembrane region" description="Helical" evidence="4">
    <location>
        <begin position="120"/>
        <end position="137"/>
    </location>
</feature>
<dbReference type="STRING" id="6313.A0A0K0DBB6"/>
<evidence type="ECO:0000313" key="5">
    <source>
        <dbReference type="Proteomes" id="UP000035642"/>
    </source>
</evidence>
<evidence type="ECO:0000256" key="3">
    <source>
        <dbReference type="ARBA" id="ARBA00046271"/>
    </source>
</evidence>
<dbReference type="Proteomes" id="UP000035642">
    <property type="component" value="Unassembled WGS sequence"/>
</dbReference>
<dbReference type="Pfam" id="PF05648">
    <property type="entry name" value="PEX11"/>
    <property type="match status" value="1"/>
</dbReference>
<sequence>MAHIREYLDALASVLNTYAGRDKALRSVSFMLALKAQSSTRKEVVLALAKQCSSARLVLRQFNHPSMIKSCWDLLTTQPTDYFEYFCTTAGTSAYTIYGVVELLAWLSDAHILALDSTQFWRWCLYLWIAALTSGIIRQMRLISKKGLKVDKDLLTLIGLVSDFIVAIHSLPCRVLWSCKLSARHSAAFSLVASLIGFYKAL</sequence>
<evidence type="ECO:0000256" key="4">
    <source>
        <dbReference type="SAM" id="Phobius"/>
    </source>
</evidence>